<keyword evidence="5" id="KW-0540">Nuclease</keyword>
<dbReference type="Gene3D" id="3.40.50.150">
    <property type="entry name" value="Vaccinia Virus protein VP39"/>
    <property type="match status" value="1"/>
</dbReference>
<dbReference type="EMBL" id="AMCI01000735">
    <property type="protein sequence ID" value="EJX07994.1"/>
    <property type="molecule type" value="Genomic_DNA"/>
</dbReference>
<gene>
    <name evidence="5" type="ORF">EVA_03896</name>
</gene>
<protein>
    <recommendedName>
        <fullName evidence="1">site-specific DNA-methyltransferase (adenine-specific)</fullName>
        <ecNumber evidence="1">2.1.1.72</ecNumber>
    </recommendedName>
</protein>
<comment type="catalytic activity">
    <reaction evidence="4">
        <text>a 2'-deoxyadenosine in DNA + S-adenosyl-L-methionine = an N(6)-methyl-2'-deoxyadenosine in DNA + S-adenosyl-L-homocysteine + H(+)</text>
        <dbReference type="Rhea" id="RHEA:15197"/>
        <dbReference type="Rhea" id="RHEA-COMP:12418"/>
        <dbReference type="Rhea" id="RHEA-COMP:12419"/>
        <dbReference type="ChEBI" id="CHEBI:15378"/>
        <dbReference type="ChEBI" id="CHEBI:57856"/>
        <dbReference type="ChEBI" id="CHEBI:59789"/>
        <dbReference type="ChEBI" id="CHEBI:90615"/>
        <dbReference type="ChEBI" id="CHEBI:90616"/>
        <dbReference type="EC" id="2.1.1.72"/>
    </reaction>
</comment>
<evidence type="ECO:0000256" key="2">
    <source>
        <dbReference type="ARBA" id="ARBA00022603"/>
    </source>
</evidence>
<feature type="non-terminal residue" evidence="5">
    <location>
        <position position="710"/>
    </location>
</feature>
<keyword evidence="5" id="KW-0378">Hydrolase</keyword>
<dbReference type="SUPFAM" id="SSF53335">
    <property type="entry name" value="S-adenosyl-L-methionine-dependent methyltransferases"/>
    <property type="match status" value="1"/>
</dbReference>
<evidence type="ECO:0000256" key="1">
    <source>
        <dbReference type="ARBA" id="ARBA00011900"/>
    </source>
</evidence>
<reference evidence="5" key="1">
    <citation type="journal article" date="2012" name="PLoS ONE">
        <title>Gene sets for utilization of primary and secondary nutrition supplies in the distal gut of endangered iberian lynx.</title>
        <authorList>
            <person name="Alcaide M."/>
            <person name="Messina E."/>
            <person name="Richter M."/>
            <person name="Bargiela R."/>
            <person name="Peplies J."/>
            <person name="Huws S.A."/>
            <person name="Newbold C.J."/>
            <person name="Golyshin P.N."/>
            <person name="Simon M.A."/>
            <person name="Lopez G."/>
            <person name="Yakimov M.M."/>
            <person name="Ferrer M."/>
        </authorList>
    </citation>
    <scope>NUCLEOTIDE SEQUENCE</scope>
</reference>
<dbReference type="GO" id="GO:0004519">
    <property type="term" value="F:endonuclease activity"/>
    <property type="evidence" value="ECO:0007669"/>
    <property type="project" value="UniProtKB-KW"/>
</dbReference>
<dbReference type="PANTHER" id="PTHR33841:SF1">
    <property type="entry name" value="DNA METHYLTRANSFERASE A"/>
    <property type="match status" value="1"/>
</dbReference>
<accession>J9GKV2</accession>
<sequence>MELKEYFHQRYQGRESFLENVIFPIFGEENFDDGYDEPLLDNNHELQKMATATGVASICRIGTIDIDFNPINIFDIHVSNHIQLGRNRVGVQQLVRRIMSTYSSAFMIFHYDDADVWDWRFTFCSKRGNNDEVTDNKRYTFLLGPGQSCRTAAENFTKLLNKHGDIELKDIESAFDVEALSNEFFEKYKQHYERFVEFITGKRFIKQSGKWVEKTQHEPHPVMYPAFHNNDKCVRDYVKKLLGRIVFLHFLQKKGWLGVPANGKWGEGDKQFMKHLFECASEEQKADYLDAVLEPLFAEGLDKPCDGNLYDTKVALPYGSVVKVPYLNGGLFERDTLDEIDTRFPADYFADLLEFLYQYNFTIDENDPNDAEVGVDPEMLGRIFENLLEDNKDKGAYYTPKEIVRYMCRESLVAYLTTHSINSGNTHPRKDVEKAIRQLLMRPEEIVPKMIEKHKSQFGDALRNVRICDPAIGSGAFPMGLLSELVRLRVSIDAWAKDDAGNLLIDDYAALKREIVCDNIYGVDIERGAIDIARLRFWLSIVVDEHEPRPLPNLDYKFMQGNSLITTFSGEYVNLDTKGQKHINIIKMQEEKKHLFELKKQYFSASGDRKHQLDIDIKNSILQLISLQLDYEMRTWYNSHAEQTLGFDDESNSLTYSKMKKELPADKLRLIEIGSAIRQRLADSSIPLHERAQTDIQFFDWRIMFTEVFS</sequence>
<dbReference type="PANTHER" id="PTHR33841">
    <property type="entry name" value="DNA METHYLTRANSFERASE YEEA-RELATED"/>
    <property type="match status" value="1"/>
</dbReference>
<dbReference type="EC" id="2.1.1.72" evidence="1"/>
<organism evidence="5">
    <name type="scientific">gut metagenome</name>
    <dbReference type="NCBI Taxonomy" id="749906"/>
    <lineage>
        <taxon>unclassified sequences</taxon>
        <taxon>metagenomes</taxon>
        <taxon>organismal metagenomes</taxon>
    </lineage>
</organism>
<proteinExistence type="predicted"/>
<keyword evidence="2" id="KW-0489">Methyltransferase</keyword>
<name>J9GKV2_9ZZZZ</name>
<dbReference type="GO" id="GO:0032259">
    <property type="term" value="P:methylation"/>
    <property type="evidence" value="ECO:0007669"/>
    <property type="project" value="UniProtKB-KW"/>
</dbReference>
<dbReference type="InterPro" id="IPR050953">
    <property type="entry name" value="N4_N6_ade-DNA_methylase"/>
</dbReference>
<keyword evidence="5" id="KW-0255">Endonuclease</keyword>
<dbReference type="GO" id="GO:0009007">
    <property type="term" value="F:site-specific DNA-methyltransferase (adenine-specific) activity"/>
    <property type="evidence" value="ECO:0007669"/>
    <property type="project" value="UniProtKB-EC"/>
</dbReference>
<dbReference type="InterPro" id="IPR029063">
    <property type="entry name" value="SAM-dependent_MTases_sf"/>
</dbReference>
<evidence type="ECO:0000256" key="3">
    <source>
        <dbReference type="ARBA" id="ARBA00022679"/>
    </source>
</evidence>
<comment type="caution">
    <text evidence="5">The sequence shown here is derived from an EMBL/GenBank/DDBJ whole genome shotgun (WGS) entry which is preliminary data.</text>
</comment>
<evidence type="ECO:0000313" key="5">
    <source>
        <dbReference type="EMBL" id="EJX07994.1"/>
    </source>
</evidence>
<evidence type="ECO:0000256" key="4">
    <source>
        <dbReference type="ARBA" id="ARBA00047942"/>
    </source>
</evidence>
<dbReference type="AlphaFoldDB" id="J9GKV2"/>
<keyword evidence="3" id="KW-0808">Transferase</keyword>